<comment type="caution">
    <text evidence="1">The sequence shown here is derived from an EMBL/GenBank/DDBJ whole genome shotgun (WGS) entry which is preliminary data.</text>
</comment>
<evidence type="ECO:0008006" key="3">
    <source>
        <dbReference type="Google" id="ProtNLM"/>
    </source>
</evidence>
<dbReference type="EMBL" id="LGTC01000001">
    <property type="protein sequence ID" value="KNY30514.1"/>
    <property type="molecule type" value="Genomic_DNA"/>
</dbReference>
<dbReference type="RefSeq" id="WP_036946096.1">
    <property type="nucleotide sequence ID" value="NZ_JQKC01000119.1"/>
</dbReference>
<dbReference type="AlphaFoldDB" id="A0A0L6JXN2"/>
<proteinExistence type="predicted"/>
<organism evidence="1 2">
    <name type="scientific">Pseudobacteroides cellulosolvens ATCC 35603 = DSM 2933</name>
    <dbReference type="NCBI Taxonomy" id="398512"/>
    <lineage>
        <taxon>Bacteria</taxon>
        <taxon>Bacillati</taxon>
        <taxon>Bacillota</taxon>
        <taxon>Clostridia</taxon>
        <taxon>Eubacteriales</taxon>
        <taxon>Oscillospiraceae</taxon>
        <taxon>Pseudobacteroides</taxon>
    </lineage>
</organism>
<accession>A0A0L6JXN2</accession>
<reference evidence="2" key="1">
    <citation type="submission" date="2015-07" db="EMBL/GenBank/DDBJ databases">
        <title>Near-Complete Genome Sequence of the Cellulolytic Bacterium Bacteroides (Pseudobacteroides) cellulosolvens ATCC 35603.</title>
        <authorList>
            <person name="Dassa B."/>
            <person name="Utturkar S.M."/>
            <person name="Klingeman D.M."/>
            <person name="Hurt R.A."/>
            <person name="Keller M."/>
            <person name="Xu J."/>
            <person name="Reddy Y.H.K."/>
            <person name="Borovok I."/>
            <person name="Grinberg I.R."/>
            <person name="Lamed R."/>
            <person name="Zhivin O."/>
            <person name="Bayer E.A."/>
            <person name="Brown S.D."/>
        </authorList>
    </citation>
    <scope>NUCLEOTIDE SEQUENCE [LARGE SCALE GENOMIC DNA]</scope>
    <source>
        <strain evidence="2">DSM 2933</strain>
    </source>
</reference>
<dbReference type="STRING" id="398512.Bccel_5794"/>
<evidence type="ECO:0000313" key="1">
    <source>
        <dbReference type="EMBL" id="KNY30514.1"/>
    </source>
</evidence>
<dbReference type="Proteomes" id="UP000036923">
    <property type="component" value="Unassembled WGS sequence"/>
</dbReference>
<dbReference type="OrthoDB" id="7189707at2"/>
<gene>
    <name evidence="1" type="ORF">Bccel_5794</name>
</gene>
<protein>
    <recommendedName>
        <fullName evidence="3">CpXC domain-containing protein</fullName>
    </recommendedName>
</protein>
<evidence type="ECO:0000313" key="2">
    <source>
        <dbReference type="Proteomes" id="UP000036923"/>
    </source>
</evidence>
<sequence length="135" mass="15932">MEIDYKVIYAVKCPKCRKKADAVMGGPGVPAGTYREPVHKLRAKLIQCNNCGLIKQLSDENWNDYELWYKTKLKGHSLWAVNEEVLDYMIEWFSQKILKPYDEFERSVVETYPKWMITNKDKTLKKLIKLKQNIT</sequence>
<name>A0A0L6JXN2_9FIRM</name>
<keyword evidence="2" id="KW-1185">Reference proteome</keyword>